<organism evidence="2 3">
    <name type="scientific">Phytophthora fragariaefolia</name>
    <dbReference type="NCBI Taxonomy" id="1490495"/>
    <lineage>
        <taxon>Eukaryota</taxon>
        <taxon>Sar</taxon>
        <taxon>Stramenopiles</taxon>
        <taxon>Oomycota</taxon>
        <taxon>Peronosporomycetes</taxon>
        <taxon>Peronosporales</taxon>
        <taxon>Peronosporaceae</taxon>
        <taxon>Phytophthora</taxon>
    </lineage>
</organism>
<dbReference type="AlphaFoldDB" id="A0A9W6XTW5"/>
<name>A0A9W6XTW5_9STRA</name>
<protein>
    <submittedName>
        <fullName evidence="2">Unnamed protein product</fullName>
    </submittedName>
</protein>
<gene>
    <name evidence="2" type="ORF">Pfra01_001602600</name>
</gene>
<keyword evidence="3" id="KW-1185">Reference proteome</keyword>
<proteinExistence type="predicted"/>
<feature type="compositionally biased region" description="Polar residues" evidence="1">
    <location>
        <begin position="95"/>
        <end position="106"/>
    </location>
</feature>
<accession>A0A9W6XTW5</accession>
<comment type="caution">
    <text evidence="2">The sequence shown here is derived from an EMBL/GenBank/DDBJ whole genome shotgun (WGS) entry which is preliminary data.</text>
</comment>
<dbReference type="OrthoDB" id="119895at2759"/>
<feature type="region of interest" description="Disordered" evidence="1">
    <location>
        <begin position="89"/>
        <end position="129"/>
    </location>
</feature>
<evidence type="ECO:0000256" key="1">
    <source>
        <dbReference type="SAM" id="MobiDB-lite"/>
    </source>
</evidence>
<dbReference type="Proteomes" id="UP001165121">
    <property type="component" value="Unassembled WGS sequence"/>
</dbReference>
<reference evidence="2" key="1">
    <citation type="submission" date="2023-04" db="EMBL/GenBank/DDBJ databases">
        <title>Phytophthora fragariaefolia NBRC 109709.</title>
        <authorList>
            <person name="Ichikawa N."/>
            <person name="Sato H."/>
            <person name="Tonouchi N."/>
        </authorList>
    </citation>
    <scope>NUCLEOTIDE SEQUENCE</scope>
    <source>
        <strain evidence="2">NBRC 109709</strain>
    </source>
</reference>
<feature type="region of interest" description="Disordered" evidence="1">
    <location>
        <begin position="48"/>
        <end position="69"/>
    </location>
</feature>
<sequence length="378" mass="42991">MAQTVYDSDNHLLPASLLGKTRDNGAVLPEEVVCCLYGMAVLDLGQRNTTRRDNDRSNRTPERTAGLKTNAAVSHRASFFATVNSKTPDTRLTETDLSSALSLSDNESPRRGKRTASTSTPSRRVDANRREQCRLSQARYRYKQRMKVKLLGEAVFILQQEISLLRVQREQTFFEDVRSVYGVIVEYFHIFRHGVDVLDGALYQSDGAQRQQVFLRYSMAPNVMLGGDQGVEALMEQWCQYSAYFQDLEFRLDDMSELSKDLVIVSASIRVTITDETLKRVFPRLSRHRRDDQPSGQQDLKAKILGVKLVGSRLRLPSTLHFEWDSVTGQIVRLETYVDFLIPLHRVFGNLEDTSFVLDGANISWDSGIGKRELNQTQ</sequence>
<evidence type="ECO:0000313" key="2">
    <source>
        <dbReference type="EMBL" id="GMF45144.1"/>
    </source>
</evidence>
<dbReference type="CDD" id="cd14686">
    <property type="entry name" value="bZIP"/>
    <property type="match status" value="1"/>
</dbReference>
<feature type="compositionally biased region" description="Basic and acidic residues" evidence="1">
    <location>
        <begin position="50"/>
        <end position="62"/>
    </location>
</feature>
<dbReference type="EMBL" id="BSXT01001790">
    <property type="protein sequence ID" value="GMF45144.1"/>
    <property type="molecule type" value="Genomic_DNA"/>
</dbReference>
<evidence type="ECO:0000313" key="3">
    <source>
        <dbReference type="Proteomes" id="UP001165121"/>
    </source>
</evidence>